<protein>
    <submittedName>
        <fullName evidence="4">Dihydroorotate dehydrogenase B (NAD(+)), electron transfer subunit</fullName>
    </submittedName>
</protein>
<organism evidence="4 5">
    <name type="scientific">Moorella mulderi DSM 14980</name>
    <dbReference type="NCBI Taxonomy" id="1122241"/>
    <lineage>
        <taxon>Bacteria</taxon>
        <taxon>Bacillati</taxon>
        <taxon>Bacillota</taxon>
        <taxon>Clostridia</taxon>
        <taxon>Neomoorellales</taxon>
        <taxon>Neomoorellaceae</taxon>
        <taxon>Neomoorella</taxon>
    </lineage>
</organism>
<dbReference type="OrthoDB" id="9778346at2"/>
<keyword evidence="5" id="KW-1185">Reference proteome</keyword>
<dbReference type="InterPro" id="IPR012165">
    <property type="entry name" value="Cyt_c3_hydrogenase_gsu"/>
</dbReference>
<evidence type="ECO:0000256" key="2">
    <source>
        <dbReference type="PIRSR" id="PIRSR006816-2"/>
    </source>
</evidence>
<dbReference type="SUPFAM" id="SSF63380">
    <property type="entry name" value="Riboflavin synthase domain-like"/>
    <property type="match status" value="1"/>
</dbReference>
<evidence type="ECO:0000313" key="4">
    <source>
        <dbReference type="EMBL" id="KYH31655.1"/>
    </source>
</evidence>
<gene>
    <name evidence="4" type="primary">pyrK_2</name>
    <name evidence="4" type="ORF">MOMUL_22110</name>
</gene>
<keyword evidence="2" id="KW-0408">Iron</keyword>
<name>A0A151AVH4_9FIRM</name>
<dbReference type="PIRSF" id="PIRSF006816">
    <property type="entry name" value="Cyc3_hyd_g"/>
    <property type="match status" value="1"/>
</dbReference>
<dbReference type="InterPro" id="IPR001433">
    <property type="entry name" value="OxRdtase_FAD/NAD-bd"/>
</dbReference>
<keyword evidence="2" id="KW-0411">Iron-sulfur</keyword>
<dbReference type="Gene3D" id="2.40.30.10">
    <property type="entry name" value="Translation factors"/>
    <property type="match status" value="1"/>
</dbReference>
<dbReference type="NCBIfam" id="NF004862">
    <property type="entry name" value="PRK06222.1"/>
    <property type="match status" value="1"/>
</dbReference>
<evidence type="ECO:0000313" key="5">
    <source>
        <dbReference type="Proteomes" id="UP000075670"/>
    </source>
</evidence>
<dbReference type="InterPro" id="IPR017927">
    <property type="entry name" value="FAD-bd_FR_type"/>
</dbReference>
<dbReference type="Pfam" id="PF10418">
    <property type="entry name" value="DHODB_Fe-S_bind"/>
    <property type="match status" value="1"/>
</dbReference>
<dbReference type="AlphaFoldDB" id="A0A151AVH4"/>
<evidence type="ECO:0000256" key="1">
    <source>
        <dbReference type="PIRSR" id="PIRSR006816-1"/>
    </source>
</evidence>
<dbReference type="PATRIC" id="fig|1122241.3.peg.2355"/>
<keyword evidence="2" id="KW-0001">2Fe-2S</keyword>
<feature type="binding site" evidence="1">
    <location>
        <begin position="62"/>
        <end position="64"/>
    </location>
    <ligand>
        <name>FAD</name>
        <dbReference type="ChEBI" id="CHEBI:57692"/>
    </ligand>
</feature>
<dbReference type="RefSeq" id="WP_062284855.1">
    <property type="nucleotide sequence ID" value="NZ_LTBC01000009.1"/>
</dbReference>
<dbReference type="InterPro" id="IPR039261">
    <property type="entry name" value="FNR_nucleotide-bd"/>
</dbReference>
<comment type="cofactor">
    <cofactor evidence="2">
        <name>[2Fe-2S] cluster</name>
        <dbReference type="ChEBI" id="CHEBI:190135"/>
    </cofactor>
    <text evidence="2">Binds 1 [2Fe-2S] cluster per subunit.</text>
</comment>
<proteinExistence type="predicted"/>
<dbReference type="GO" id="GO:0046872">
    <property type="term" value="F:metal ion binding"/>
    <property type="evidence" value="ECO:0007669"/>
    <property type="project" value="UniProtKB-KW"/>
</dbReference>
<dbReference type="Pfam" id="PF00175">
    <property type="entry name" value="NAD_binding_1"/>
    <property type="match status" value="1"/>
</dbReference>
<accession>A0A151AVH4</accession>
<dbReference type="CDD" id="cd06219">
    <property type="entry name" value="DHOD_e_trans_like1"/>
    <property type="match status" value="1"/>
</dbReference>
<comment type="cofactor">
    <cofactor evidence="1">
        <name>FAD</name>
        <dbReference type="ChEBI" id="CHEBI:57692"/>
    </cofactor>
    <text evidence="1">Binds 1 FAD per subunit.</text>
</comment>
<dbReference type="InterPro" id="IPR050353">
    <property type="entry name" value="PyrK_electron_transfer"/>
</dbReference>
<dbReference type="GO" id="GO:0006221">
    <property type="term" value="P:pyrimidine nucleotide biosynthetic process"/>
    <property type="evidence" value="ECO:0007669"/>
    <property type="project" value="InterPro"/>
</dbReference>
<keyword evidence="1" id="KW-0285">Flavoprotein</keyword>
<dbReference type="GO" id="GO:0050660">
    <property type="term" value="F:flavin adenine dinucleotide binding"/>
    <property type="evidence" value="ECO:0007669"/>
    <property type="project" value="InterPro"/>
</dbReference>
<keyword evidence="2" id="KW-0479">Metal-binding</keyword>
<dbReference type="SUPFAM" id="SSF52343">
    <property type="entry name" value="Ferredoxin reductase-like, C-terminal NADP-linked domain"/>
    <property type="match status" value="1"/>
</dbReference>
<dbReference type="PANTHER" id="PTHR43513">
    <property type="entry name" value="DIHYDROOROTATE DEHYDROGENASE B (NAD(+)), ELECTRON TRANSFER SUBUNIT"/>
    <property type="match status" value="1"/>
</dbReference>
<dbReference type="GO" id="GO:0051537">
    <property type="term" value="F:2 iron, 2 sulfur cluster binding"/>
    <property type="evidence" value="ECO:0007669"/>
    <property type="project" value="UniProtKB-KW"/>
</dbReference>
<feature type="binding site" evidence="2">
    <location>
        <position position="237"/>
    </location>
    <ligand>
        <name>[2Fe-2S] cluster</name>
        <dbReference type="ChEBI" id="CHEBI:190135"/>
    </ligand>
</feature>
<feature type="domain" description="FAD-binding FR-type" evidence="3">
    <location>
        <begin position="1"/>
        <end position="95"/>
    </location>
</feature>
<dbReference type="PANTHER" id="PTHR43513:SF3">
    <property type="entry name" value="DIHYDROOROTATE DEHYDROGENASE B (NAD(+)), ELECTRON TRANSFER SUBUNIT-RELATED"/>
    <property type="match status" value="1"/>
</dbReference>
<comment type="caution">
    <text evidence="4">The sequence shown here is derived from an EMBL/GenBank/DDBJ whole genome shotgun (WGS) entry which is preliminary data.</text>
</comment>
<dbReference type="InterPro" id="IPR017938">
    <property type="entry name" value="Riboflavin_synthase-like_b-brl"/>
</dbReference>
<dbReference type="PROSITE" id="PS51384">
    <property type="entry name" value="FAD_FR"/>
    <property type="match status" value="1"/>
</dbReference>
<feature type="binding site" evidence="2">
    <location>
        <position position="225"/>
    </location>
    <ligand>
        <name>[2Fe-2S] cluster</name>
        <dbReference type="ChEBI" id="CHEBI:190135"/>
    </ligand>
</feature>
<dbReference type="GO" id="GO:0016491">
    <property type="term" value="F:oxidoreductase activity"/>
    <property type="evidence" value="ECO:0007669"/>
    <property type="project" value="InterPro"/>
</dbReference>
<keyword evidence="1" id="KW-0274">FAD</keyword>
<dbReference type="Proteomes" id="UP000075670">
    <property type="component" value="Unassembled WGS sequence"/>
</dbReference>
<sequence>MYRIVRKEVMSPVIKLMEIEAPEVAAKAQAGQFIILRIDEEGERIPLTIADFDRTRGTITTIFQEVGYTTRRLGTLEAGDALADFVGPLGQPSEIANYGRVVCVGGGVGVAPVYPIARALKEAGNEVISIIGARTKELLIWEDEMRAVSSELLVATDDGSYGHHGFVTDLLKQVLEERGNVARVWGIGPVVMMRAVAETTRPFGVPTIVSMNPIMVDGTGMCGACRVSVGGETKFACVDGPEFDGHQVDWQLALRRMNMYREEEERILKFHEGGGCKCH</sequence>
<dbReference type="EMBL" id="LTBC01000009">
    <property type="protein sequence ID" value="KYH31655.1"/>
    <property type="molecule type" value="Genomic_DNA"/>
</dbReference>
<evidence type="ECO:0000259" key="3">
    <source>
        <dbReference type="PROSITE" id="PS51384"/>
    </source>
</evidence>
<reference evidence="4 5" key="1">
    <citation type="submission" date="2016-02" db="EMBL/GenBank/DDBJ databases">
        <title>Genome sequence of Moorella mulderi DSM 14980.</title>
        <authorList>
            <person name="Poehlein A."/>
            <person name="Daniel R."/>
        </authorList>
    </citation>
    <scope>NUCLEOTIDE SEQUENCE [LARGE SCALE GENOMIC DNA]</scope>
    <source>
        <strain evidence="4 5">DSM 14980</strain>
    </source>
</reference>
<dbReference type="InterPro" id="IPR019480">
    <property type="entry name" value="Dihydroorotate_DH_Fe-S-bd"/>
</dbReference>
<feature type="binding site" evidence="2">
    <location>
        <position position="222"/>
    </location>
    <ligand>
        <name>[2Fe-2S] cluster</name>
        <dbReference type="ChEBI" id="CHEBI:190135"/>
    </ligand>
</feature>
<dbReference type="Gene3D" id="3.40.50.80">
    <property type="entry name" value="Nucleotide-binding domain of ferredoxin-NADP reductase (FNR) module"/>
    <property type="match status" value="1"/>
</dbReference>